<name>A0ABU2TY63_9ACTN</name>
<dbReference type="RefSeq" id="WP_311697388.1">
    <property type="nucleotide sequence ID" value="NZ_JAVREY010000030.1"/>
</dbReference>
<evidence type="ECO:0000313" key="1">
    <source>
        <dbReference type="EMBL" id="MDT0465919.1"/>
    </source>
</evidence>
<dbReference type="Proteomes" id="UP001183809">
    <property type="component" value="Unassembled WGS sequence"/>
</dbReference>
<dbReference type="Pfam" id="PF13376">
    <property type="entry name" value="OmdA"/>
    <property type="match status" value="1"/>
</dbReference>
<organism evidence="1 2">
    <name type="scientific">Streptomyces gibsoniae</name>
    <dbReference type="NCBI Taxonomy" id="3075529"/>
    <lineage>
        <taxon>Bacteria</taxon>
        <taxon>Bacillati</taxon>
        <taxon>Actinomycetota</taxon>
        <taxon>Actinomycetes</taxon>
        <taxon>Kitasatosporales</taxon>
        <taxon>Streptomycetaceae</taxon>
        <taxon>Streptomyces</taxon>
    </lineage>
</organism>
<dbReference type="EMBL" id="JAVREY010000030">
    <property type="protein sequence ID" value="MDT0465919.1"/>
    <property type="molecule type" value="Genomic_DNA"/>
</dbReference>
<sequence length="191" mass="21506">MAEDLEIVAFASAEAFEEWLGERHASSAGVWLKIRKKTPGVAALDYAQALDVALCFGWIDGQKKKFDDENWLQRFTPRTRASRWSKINRDKVAALIEQGRMRPAGLAEVERAKADGRWDAAYDGARTASVPEDLARALAAEPAAAEFFATLDSRNRYAVLYRVQDAKKPETRVRRIEKYVAMLAEGKKIYP</sequence>
<protein>
    <submittedName>
        <fullName evidence="1">YdeI/OmpD-associated family protein</fullName>
    </submittedName>
</protein>
<evidence type="ECO:0000313" key="2">
    <source>
        <dbReference type="Proteomes" id="UP001183809"/>
    </source>
</evidence>
<comment type="caution">
    <text evidence="1">The sequence shown here is derived from an EMBL/GenBank/DDBJ whole genome shotgun (WGS) entry which is preliminary data.</text>
</comment>
<keyword evidence="2" id="KW-1185">Reference proteome</keyword>
<accession>A0ABU2TY63</accession>
<gene>
    <name evidence="1" type="ORF">RM764_23405</name>
</gene>
<reference evidence="2" key="1">
    <citation type="submission" date="2023-07" db="EMBL/GenBank/DDBJ databases">
        <title>30 novel species of actinomycetes from the DSMZ collection.</title>
        <authorList>
            <person name="Nouioui I."/>
        </authorList>
    </citation>
    <scope>NUCLEOTIDE SEQUENCE [LARGE SCALE GENOMIC DNA]</scope>
    <source>
        <strain evidence="2">DSM 41699</strain>
    </source>
</reference>
<proteinExistence type="predicted"/>